<proteinExistence type="inferred from homology"/>
<keyword evidence="4" id="KW-0143">Chaperone</keyword>
<comment type="subcellular location">
    <subcellularLocation>
        <location evidence="1">Cytoplasm</location>
    </subcellularLocation>
</comment>
<keyword evidence="6" id="KW-1185">Reference proteome</keyword>
<evidence type="ECO:0008006" key="7">
    <source>
        <dbReference type="Google" id="ProtNLM"/>
    </source>
</evidence>
<gene>
    <name evidence="5" type="ORF">BC739_006857</name>
</gene>
<evidence type="ECO:0000256" key="1">
    <source>
        <dbReference type="ARBA" id="ARBA00004496"/>
    </source>
</evidence>
<reference evidence="5 6" key="1">
    <citation type="submission" date="2020-08" db="EMBL/GenBank/DDBJ databases">
        <title>Genomic Encyclopedia of Archaeal and Bacterial Type Strains, Phase II (KMG-II): from individual species to whole genera.</title>
        <authorList>
            <person name="Goeker M."/>
        </authorList>
    </citation>
    <scope>NUCLEOTIDE SEQUENCE [LARGE SCALE GENOMIC DNA]</scope>
    <source>
        <strain evidence="5 6">DSM 43850</strain>
    </source>
</reference>
<evidence type="ECO:0000256" key="2">
    <source>
        <dbReference type="ARBA" id="ARBA00006411"/>
    </source>
</evidence>
<protein>
    <recommendedName>
        <fullName evidence="7">ESAT-6 protein secretion system EspG family protein</fullName>
    </recommendedName>
</protein>
<comment type="caution">
    <text evidence="5">The sequence shown here is derived from an EMBL/GenBank/DDBJ whole genome shotgun (WGS) entry which is preliminary data.</text>
</comment>
<name>A0ABR6BRU5_9PSEU</name>
<dbReference type="InterPro" id="IPR025734">
    <property type="entry name" value="EspG"/>
</dbReference>
<organism evidence="5 6">
    <name type="scientific">Kutzneria viridogrisea</name>
    <dbReference type="NCBI Taxonomy" id="47990"/>
    <lineage>
        <taxon>Bacteria</taxon>
        <taxon>Bacillati</taxon>
        <taxon>Actinomycetota</taxon>
        <taxon>Actinomycetes</taxon>
        <taxon>Pseudonocardiales</taxon>
        <taxon>Pseudonocardiaceae</taxon>
        <taxon>Kutzneria</taxon>
    </lineage>
</organism>
<accession>A0ABR6BRU5</accession>
<keyword evidence="3" id="KW-0963">Cytoplasm</keyword>
<evidence type="ECO:0000313" key="5">
    <source>
        <dbReference type="EMBL" id="MBA8929639.1"/>
    </source>
</evidence>
<dbReference type="RefSeq" id="WP_025361722.1">
    <property type="nucleotide sequence ID" value="NZ_BAAABQ010000089.1"/>
</dbReference>
<dbReference type="EMBL" id="JACJID010000005">
    <property type="protein sequence ID" value="MBA8929639.1"/>
    <property type="molecule type" value="Genomic_DNA"/>
</dbReference>
<sequence length="257" mass="27254">MAANDTIVLSVLEFDVLWEAERFPRRHVALDVPSPGVTHSERAELVAGAWKSLEQRGLASARRAEPELSDDLALLAYPRSSVYGFVWADGRKISLLAASNGGAGLMGVVDNGEVWLIRTSGGALAEAAVSVAGDVPAGPGRSVSLPNEVLRAADASSQGDPQRLVLELERNGVPLSQAHELVGMSADMGTRGQFGVEAAQGAQRPRRANRVVAFHDTAHGRYLHLVKPSADGTLWSTVTPADNPRLAAAVWELAEEL</sequence>
<evidence type="ECO:0000256" key="4">
    <source>
        <dbReference type="ARBA" id="ARBA00023186"/>
    </source>
</evidence>
<evidence type="ECO:0000256" key="3">
    <source>
        <dbReference type="ARBA" id="ARBA00022490"/>
    </source>
</evidence>
<dbReference type="Proteomes" id="UP000517916">
    <property type="component" value="Unassembled WGS sequence"/>
</dbReference>
<evidence type="ECO:0000313" key="6">
    <source>
        <dbReference type="Proteomes" id="UP000517916"/>
    </source>
</evidence>
<dbReference type="Pfam" id="PF14011">
    <property type="entry name" value="ESX-1_EspG"/>
    <property type="match status" value="1"/>
</dbReference>
<comment type="similarity">
    <text evidence="2">Belongs to the EspG family.</text>
</comment>